<evidence type="ECO:0000313" key="3">
    <source>
        <dbReference type="EMBL" id="QBE66786.1"/>
    </source>
</evidence>
<evidence type="ECO:0000256" key="2">
    <source>
        <dbReference type="SAM" id="SignalP"/>
    </source>
</evidence>
<protein>
    <recommendedName>
        <fullName evidence="5">DUF4148 domain-containing protein</fullName>
    </recommendedName>
</protein>
<evidence type="ECO:0008006" key="5">
    <source>
        <dbReference type="Google" id="ProtNLM"/>
    </source>
</evidence>
<dbReference type="Proteomes" id="UP000290637">
    <property type="component" value="Chromosome"/>
</dbReference>
<keyword evidence="4" id="KW-1185">Reference proteome</keyword>
<proteinExistence type="predicted"/>
<organism evidence="3 4">
    <name type="scientific">Pseudoduganella lutea</name>
    <dbReference type="NCBI Taxonomy" id="321985"/>
    <lineage>
        <taxon>Bacteria</taxon>
        <taxon>Pseudomonadati</taxon>
        <taxon>Pseudomonadota</taxon>
        <taxon>Betaproteobacteria</taxon>
        <taxon>Burkholderiales</taxon>
        <taxon>Oxalobacteraceae</taxon>
        <taxon>Telluria group</taxon>
        <taxon>Pseudoduganella</taxon>
    </lineage>
</organism>
<name>A0A4P6L537_9BURK</name>
<evidence type="ECO:0000313" key="4">
    <source>
        <dbReference type="Proteomes" id="UP000290637"/>
    </source>
</evidence>
<dbReference type="OrthoDB" id="9994850at2"/>
<gene>
    <name evidence="3" type="ORF">EWM63_30620</name>
</gene>
<reference evidence="3 4" key="1">
    <citation type="submission" date="2019-02" db="EMBL/GenBank/DDBJ databases">
        <title>Draft Genome Sequences of Six Type Strains of the Genus Massilia.</title>
        <authorList>
            <person name="Miess H."/>
            <person name="Frediansyhah A."/>
            <person name="Gross H."/>
        </authorList>
    </citation>
    <scope>NUCLEOTIDE SEQUENCE [LARGE SCALE GENOMIC DNA]</scope>
    <source>
        <strain evidence="3 4">DSM 17473</strain>
    </source>
</reference>
<feature type="region of interest" description="Disordered" evidence="1">
    <location>
        <begin position="59"/>
        <end position="86"/>
    </location>
</feature>
<dbReference type="RefSeq" id="WP_130189893.1">
    <property type="nucleotide sequence ID" value="NZ_CP035913.1"/>
</dbReference>
<accession>A0A4P6L537</accession>
<feature type="signal peptide" evidence="2">
    <location>
        <begin position="1"/>
        <end position="22"/>
    </location>
</feature>
<dbReference type="KEGG" id="plue:EWM63_30620"/>
<dbReference type="AlphaFoldDB" id="A0A4P6L537"/>
<evidence type="ECO:0000256" key="1">
    <source>
        <dbReference type="SAM" id="MobiDB-lite"/>
    </source>
</evidence>
<feature type="chain" id="PRO_5020356801" description="DUF4148 domain-containing protein" evidence="2">
    <location>
        <begin position="23"/>
        <end position="86"/>
    </location>
</feature>
<dbReference type="EMBL" id="CP035913">
    <property type="protein sequence ID" value="QBE66786.1"/>
    <property type="molecule type" value="Genomic_DNA"/>
</dbReference>
<keyword evidence="2" id="KW-0732">Signal</keyword>
<sequence>MNIQRHRHWALAAALCALSAHAAEPKSTPAETPAAQQERAARAEFLDKQKQLFEEKRITVDAPARDSTPVLDLPQEESDTPGAVKR</sequence>